<dbReference type="Pfam" id="PF01381">
    <property type="entry name" value="HTH_3"/>
    <property type="match status" value="1"/>
</dbReference>
<reference evidence="3" key="1">
    <citation type="journal article" date="2019" name="Int. J. Syst. Evol. Microbiol.">
        <title>The Global Catalogue of Microorganisms (GCM) 10K type strain sequencing project: providing services to taxonomists for standard genome sequencing and annotation.</title>
        <authorList>
            <consortium name="The Broad Institute Genomics Platform"/>
            <consortium name="The Broad Institute Genome Sequencing Center for Infectious Disease"/>
            <person name="Wu L."/>
            <person name="Ma J."/>
        </authorList>
    </citation>
    <scope>NUCLEOTIDE SEQUENCE [LARGE SCALE GENOMIC DNA]</scope>
    <source>
        <strain evidence="3">JCM 16014</strain>
    </source>
</reference>
<dbReference type="InterPro" id="IPR001387">
    <property type="entry name" value="Cro/C1-type_HTH"/>
</dbReference>
<dbReference type="InterPro" id="IPR010982">
    <property type="entry name" value="Lambda_DNA-bd_dom_sf"/>
</dbReference>
<comment type="caution">
    <text evidence="2">The sequence shown here is derived from an EMBL/GenBank/DDBJ whole genome shotgun (WGS) entry which is preliminary data.</text>
</comment>
<dbReference type="Gene3D" id="1.10.260.40">
    <property type="entry name" value="lambda repressor-like DNA-binding domains"/>
    <property type="match status" value="1"/>
</dbReference>
<sequence>MPDQNPVSAEDLMAAREAAGISLSTMAVRSHFTLGHLSNVEAGRRRPTAAVIAAYERETGGPVQRRSFLALPSLVLLPDVPVPHAESGRIGPSTITRLNERTARLRQMDNYLGGADTYRMFLAELESSRLLARTATYDEPTGKALGSLIAEQAQQAGWSAFDAGWQAQARELYAFSRGTATEVGDEALTGNALAFLAYGAETDAVATASAAVEHATPGVPATVRALLLERLAWAHAVAGEATETQRVLNAAQEALGRDDGSPVPDWAAWADGTELQIMTGRCWAQLRQPKRAVPVLEDVLSGFPNAYGRDKALYLTWLAEAYRDAGEPDQAVTVLGKARSLSAEVASVRPRQRIEEVAATLIRR</sequence>
<evidence type="ECO:0000313" key="3">
    <source>
        <dbReference type="Proteomes" id="UP001500751"/>
    </source>
</evidence>
<name>A0ABP5GSR4_9ACTN</name>
<accession>A0ABP5GSR4</accession>
<dbReference type="CDD" id="cd00093">
    <property type="entry name" value="HTH_XRE"/>
    <property type="match status" value="1"/>
</dbReference>
<evidence type="ECO:0000313" key="2">
    <source>
        <dbReference type="EMBL" id="GAA2053237.1"/>
    </source>
</evidence>
<evidence type="ECO:0000259" key="1">
    <source>
        <dbReference type="PROSITE" id="PS50943"/>
    </source>
</evidence>
<dbReference type="SMART" id="SM00530">
    <property type="entry name" value="HTH_XRE"/>
    <property type="match status" value="1"/>
</dbReference>
<keyword evidence="3" id="KW-1185">Reference proteome</keyword>
<dbReference type="InterPro" id="IPR011990">
    <property type="entry name" value="TPR-like_helical_dom_sf"/>
</dbReference>
<dbReference type="Proteomes" id="UP001500751">
    <property type="component" value="Unassembled WGS sequence"/>
</dbReference>
<dbReference type="PROSITE" id="PS50943">
    <property type="entry name" value="HTH_CROC1"/>
    <property type="match status" value="1"/>
</dbReference>
<organism evidence="2 3">
    <name type="scientific">Catenulispora yoronensis</name>
    <dbReference type="NCBI Taxonomy" id="450799"/>
    <lineage>
        <taxon>Bacteria</taxon>
        <taxon>Bacillati</taxon>
        <taxon>Actinomycetota</taxon>
        <taxon>Actinomycetes</taxon>
        <taxon>Catenulisporales</taxon>
        <taxon>Catenulisporaceae</taxon>
        <taxon>Catenulispora</taxon>
    </lineage>
</organism>
<feature type="domain" description="HTH cro/C1-type" evidence="1">
    <location>
        <begin position="12"/>
        <end position="66"/>
    </location>
</feature>
<protein>
    <recommendedName>
        <fullName evidence="1">HTH cro/C1-type domain-containing protein</fullName>
    </recommendedName>
</protein>
<dbReference type="Gene3D" id="1.25.40.10">
    <property type="entry name" value="Tetratricopeptide repeat domain"/>
    <property type="match status" value="1"/>
</dbReference>
<gene>
    <name evidence="2" type="ORF">GCM10009839_71230</name>
</gene>
<dbReference type="SUPFAM" id="SSF47413">
    <property type="entry name" value="lambda repressor-like DNA-binding domains"/>
    <property type="match status" value="1"/>
</dbReference>
<proteinExistence type="predicted"/>
<dbReference type="SUPFAM" id="SSF48452">
    <property type="entry name" value="TPR-like"/>
    <property type="match status" value="1"/>
</dbReference>
<dbReference type="EMBL" id="BAAAQN010000056">
    <property type="protein sequence ID" value="GAA2053237.1"/>
    <property type="molecule type" value="Genomic_DNA"/>
</dbReference>